<comment type="caution">
    <text evidence="3">The sequence shown here is derived from an EMBL/GenBank/DDBJ whole genome shotgun (WGS) entry which is preliminary data.</text>
</comment>
<name>A0ABS0K377_9ACTN</name>
<feature type="transmembrane region" description="Helical" evidence="2">
    <location>
        <begin position="33"/>
        <end position="52"/>
    </location>
</feature>
<dbReference type="Proteomes" id="UP000631791">
    <property type="component" value="Unassembled WGS sequence"/>
</dbReference>
<gene>
    <name evidence="3" type="ORF">IW249_003475</name>
</gene>
<dbReference type="EMBL" id="JADOTY010000001">
    <property type="protein sequence ID" value="MBG6103061.1"/>
    <property type="molecule type" value="Genomic_DNA"/>
</dbReference>
<keyword evidence="2" id="KW-1133">Transmembrane helix</keyword>
<keyword evidence="2" id="KW-0812">Transmembrane</keyword>
<evidence type="ECO:0000256" key="2">
    <source>
        <dbReference type="SAM" id="Phobius"/>
    </source>
</evidence>
<keyword evidence="2" id="KW-0472">Membrane</keyword>
<organism evidence="3 4">
    <name type="scientific">Micromonospora vinacea</name>
    <dbReference type="NCBI Taxonomy" id="709878"/>
    <lineage>
        <taxon>Bacteria</taxon>
        <taxon>Bacillati</taxon>
        <taxon>Actinomycetota</taxon>
        <taxon>Actinomycetes</taxon>
        <taxon>Micromonosporales</taxon>
        <taxon>Micromonosporaceae</taxon>
        <taxon>Micromonospora</taxon>
    </lineage>
</organism>
<protein>
    <submittedName>
        <fullName evidence="3">Uncharacterized protein</fullName>
    </submittedName>
</protein>
<feature type="region of interest" description="Disordered" evidence="1">
    <location>
        <begin position="49"/>
        <end position="71"/>
    </location>
</feature>
<proteinExistence type="predicted"/>
<dbReference type="RefSeq" id="WP_196921743.1">
    <property type="nucleotide sequence ID" value="NZ_JADOTY010000001.1"/>
</dbReference>
<sequence>MSRPTMPGTAPSRPPWRRTGSALLAELISTGPGSGLLLALLGCLLIPLAGSLPDGRKRTDRPGDDRPDQAQ</sequence>
<evidence type="ECO:0000256" key="1">
    <source>
        <dbReference type="SAM" id="MobiDB-lite"/>
    </source>
</evidence>
<accession>A0ABS0K377</accession>
<reference evidence="3 4" key="1">
    <citation type="submission" date="2020-11" db="EMBL/GenBank/DDBJ databases">
        <title>Sequencing the genomes of 1000 actinobacteria strains.</title>
        <authorList>
            <person name="Klenk H.-P."/>
        </authorList>
    </citation>
    <scope>NUCLEOTIDE SEQUENCE [LARGE SCALE GENOMIC DNA]</scope>
    <source>
        <strain evidence="3 4">DSM 101695</strain>
    </source>
</reference>
<keyword evidence="4" id="KW-1185">Reference proteome</keyword>
<feature type="compositionally biased region" description="Basic and acidic residues" evidence="1">
    <location>
        <begin position="54"/>
        <end position="71"/>
    </location>
</feature>
<evidence type="ECO:0000313" key="4">
    <source>
        <dbReference type="Proteomes" id="UP000631791"/>
    </source>
</evidence>
<evidence type="ECO:0000313" key="3">
    <source>
        <dbReference type="EMBL" id="MBG6103061.1"/>
    </source>
</evidence>